<proteinExistence type="predicted"/>
<name>A0A379ILU1_PSEFL</name>
<evidence type="ECO:0000313" key="2">
    <source>
        <dbReference type="Proteomes" id="UP000255125"/>
    </source>
</evidence>
<gene>
    <name evidence="1" type="ORF">NCTC10392_05658</name>
</gene>
<accession>A0A379ILU1</accession>
<evidence type="ECO:0000313" key="1">
    <source>
        <dbReference type="EMBL" id="SUD34723.1"/>
    </source>
</evidence>
<reference evidence="1 2" key="1">
    <citation type="submission" date="2018-06" db="EMBL/GenBank/DDBJ databases">
        <authorList>
            <consortium name="Pathogen Informatics"/>
            <person name="Doyle S."/>
        </authorList>
    </citation>
    <scope>NUCLEOTIDE SEQUENCE [LARGE SCALE GENOMIC DNA]</scope>
    <source>
        <strain evidence="1 2">NCTC10392</strain>
    </source>
</reference>
<sequence>MGTPMRSGAHFFGSYHQVLVGVHQRFATFGMEADFDADFIRYAPPLGEQRATDFNKSASDIDRSTVYAKASQQCYQSAFTKLVADRKASEDLNNFIQAYEKDLQQVGVQRIRQVVAISGKRQPISC</sequence>
<dbReference type="Proteomes" id="UP000255125">
    <property type="component" value="Unassembled WGS sequence"/>
</dbReference>
<organism evidence="1 2">
    <name type="scientific">Pseudomonas fluorescens</name>
    <dbReference type="NCBI Taxonomy" id="294"/>
    <lineage>
        <taxon>Bacteria</taxon>
        <taxon>Pseudomonadati</taxon>
        <taxon>Pseudomonadota</taxon>
        <taxon>Gammaproteobacteria</taxon>
        <taxon>Pseudomonadales</taxon>
        <taxon>Pseudomonadaceae</taxon>
        <taxon>Pseudomonas</taxon>
    </lineage>
</organism>
<dbReference type="KEGG" id="pfn:HZ99_17055"/>
<keyword evidence="1" id="KW-0449">Lipoprotein</keyword>
<dbReference type="AlphaFoldDB" id="A0A379ILU1"/>
<protein>
    <submittedName>
        <fullName evidence="1">Type VI secretion-associated lipoprotein TagQ</fullName>
    </submittedName>
</protein>
<dbReference type="EMBL" id="UGUS01000002">
    <property type="protein sequence ID" value="SUD34723.1"/>
    <property type="molecule type" value="Genomic_DNA"/>
</dbReference>